<protein>
    <submittedName>
        <fullName evidence="2">Uncharacterized protein</fullName>
    </submittedName>
</protein>
<name>A0ABQ8SV11_PERAM</name>
<feature type="compositionally biased region" description="Basic and acidic residues" evidence="1">
    <location>
        <begin position="9"/>
        <end position="25"/>
    </location>
</feature>
<dbReference type="Proteomes" id="UP001148838">
    <property type="component" value="Unassembled WGS sequence"/>
</dbReference>
<reference evidence="2 3" key="1">
    <citation type="journal article" date="2022" name="Allergy">
        <title>Genome assembly and annotation of Periplaneta americana reveal a comprehensive cockroach allergen profile.</title>
        <authorList>
            <person name="Wang L."/>
            <person name="Xiong Q."/>
            <person name="Saelim N."/>
            <person name="Wang L."/>
            <person name="Nong W."/>
            <person name="Wan A.T."/>
            <person name="Shi M."/>
            <person name="Liu X."/>
            <person name="Cao Q."/>
            <person name="Hui J.H.L."/>
            <person name="Sookrung N."/>
            <person name="Leung T.F."/>
            <person name="Tungtrongchitr A."/>
            <person name="Tsui S.K.W."/>
        </authorList>
    </citation>
    <scope>NUCLEOTIDE SEQUENCE [LARGE SCALE GENOMIC DNA]</scope>
    <source>
        <strain evidence="2">PWHHKU_190912</strain>
    </source>
</reference>
<accession>A0ABQ8SV11</accession>
<keyword evidence="3" id="KW-1185">Reference proteome</keyword>
<feature type="region of interest" description="Disordered" evidence="1">
    <location>
        <begin position="60"/>
        <end position="79"/>
    </location>
</feature>
<comment type="caution">
    <text evidence="2">The sequence shown here is derived from an EMBL/GenBank/DDBJ whole genome shotgun (WGS) entry which is preliminary data.</text>
</comment>
<evidence type="ECO:0000256" key="1">
    <source>
        <dbReference type="SAM" id="MobiDB-lite"/>
    </source>
</evidence>
<gene>
    <name evidence="2" type="ORF">ANN_17715</name>
</gene>
<sequence length="79" mass="9102">MPSNGQPDNHQRDSSDSHTKHRMENRIARNLAQELQNIMENLSVKPKTIMREEINSFRMNAGAEQATTTETKDLETITY</sequence>
<evidence type="ECO:0000313" key="3">
    <source>
        <dbReference type="Proteomes" id="UP001148838"/>
    </source>
</evidence>
<dbReference type="EMBL" id="JAJSOF020000021">
    <property type="protein sequence ID" value="KAJ4437570.1"/>
    <property type="molecule type" value="Genomic_DNA"/>
</dbReference>
<organism evidence="2 3">
    <name type="scientific">Periplaneta americana</name>
    <name type="common">American cockroach</name>
    <name type="synonym">Blatta americana</name>
    <dbReference type="NCBI Taxonomy" id="6978"/>
    <lineage>
        <taxon>Eukaryota</taxon>
        <taxon>Metazoa</taxon>
        <taxon>Ecdysozoa</taxon>
        <taxon>Arthropoda</taxon>
        <taxon>Hexapoda</taxon>
        <taxon>Insecta</taxon>
        <taxon>Pterygota</taxon>
        <taxon>Neoptera</taxon>
        <taxon>Polyneoptera</taxon>
        <taxon>Dictyoptera</taxon>
        <taxon>Blattodea</taxon>
        <taxon>Blattoidea</taxon>
        <taxon>Blattidae</taxon>
        <taxon>Blattinae</taxon>
        <taxon>Periplaneta</taxon>
    </lineage>
</organism>
<proteinExistence type="predicted"/>
<evidence type="ECO:0000313" key="2">
    <source>
        <dbReference type="EMBL" id="KAJ4437570.1"/>
    </source>
</evidence>
<feature type="compositionally biased region" description="Basic and acidic residues" evidence="1">
    <location>
        <begin position="70"/>
        <end position="79"/>
    </location>
</feature>
<feature type="region of interest" description="Disordered" evidence="1">
    <location>
        <begin position="1"/>
        <end position="25"/>
    </location>
</feature>